<dbReference type="GO" id="GO:0006915">
    <property type="term" value="P:apoptotic process"/>
    <property type="evidence" value="ECO:0007669"/>
    <property type="project" value="UniProtKB-KW"/>
</dbReference>
<proteinExistence type="inferred from homology"/>
<feature type="domain" description="DED" evidence="4">
    <location>
        <begin position="102"/>
        <end position="171"/>
    </location>
</feature>
<keyword evidence="6" id="KW-1185">Reference proteome</keyword>
<dbReference type="PANTHER" id="PTHR48169:SF7">
    <property type="entry name" value="CASPASE 10"/>
    <property type="match status" value="1"/>
</dbReference>
<reference evidence="5" key="2">
    <citation type="submission" date="2025-09" db="UniProtKB">
        <authorList>
            <consortium name="Ensembl"/>
        </authorList>
    </citation>
    <scope>IDENTIFICATION</scope>
</reference>
<feature type="domain" description="DED" evidence="4">
    <location>
        <begin position="14"/>
        <end position="91"/>
    </location>
</feature>
<evidence type="ECO:0000256" key="3">
    <source>
        <dbReference type="ARBA" id="ARBA00022737"/>
    </source>
</evidence>
<dbReference type="CDD" id="cd08334">
    <property type="entry name" value="DED_Caspase_8_10_r2"/>
    <property type="match status" value="1"/>
</dbReference>
<sequence>MTNKHFDTLIREMEFRILLLKVKKALCKDEVKALAFLCTDLLGRNPTSVESASALFSRLVDQDHLSPERPHLLTELLLTIQRNRLVHDLSLSEYTTMNLISKYRKLLYNLSEEITGEDLKDMKFLLNPTLPRRRLKDNTVSTTLEVFLEMERTGHLSETNLNELEAIIQSVCPVLKEKIAQFKALPGKIGTFYTSSKADPGYIRVTFREFTASRLKQKRAGTEMNQCADRKW</sequence>
<name>A0A3Q3JK63_MONAL</name>
<reference evidence="5" key="1">
    <citation type="submission" date="2025-08" db="UniProtKB">
        <authorList>
            <consortium name="Ensembl"/>
        </authorList>
    </citation>
    <scope>IDENTIFICATION</scope>
</reference>
<evidence type="ECO:0000259" key="4">
    <source>
        <dbReference type="PROSITE" id="PS50168"/>
    </source>
</evidence>
<dbReference type="PANTHER" id="PTHR48169">
    <property type="entry name" value="DED DOMAIN-CONTAINING PROTEIN"/>
    <property type="match status" value="1"/>
</dbReference>
<dbReference type="FunFam" id="1.10.533.10:FF:000016">
    <property type="entry name" value="CASP8 and FADD-like apoptosis regulator"/>
    <property type="match status" value="1"/>
</dbReference>
<dbReference type="InterPro" id="IPR001875">
    <property type="entry name" value="DED_dom"/>
</dbReference>
<evidence type="ECO:0000256" key="2">
    <source>
        <dbReference type="ARBA" id="ARBA00022703"/>
    </source>
</evidence>
<evidence type="ECO:0000256" key="1">
    <source>
        <dbReference type="ARBA" id="ARBA00010134"/>
    </source>
</evidence>
<evidence type="ECO:0000313" key="6">
    <source>
        <dbReference type="Proteomes" id="UP000261600"/>
    </source>
</evidence>
<evidence type="ECO:0000313" key="5">
    <source>
        <dbReference type="Ensembl" id="ENSMALP00000014587.1"/>
    </source>
</evidence>
<comment type="similarity">
    <text evidence="1">Belongs to the peptidase C14A family.</text>
</comment>
<dbReference type="GO" id="GO:0005737">
    <property type="term" value="C:cytoplasm"/>
    <property type="evidence" value="ECO:0007669"/>
    <property type="project" value="UniProtKB-ARBA"/>
</dbReference>
<dbReference type="Ensembl" id="ENSMALT00000014894.1">
    <property type="protein sequence ID" value="ENSMALP00000014587.1"/>
    <property type="gene ID" value="ENSMALG00000010243.1"/>
</dbReference>
<dbReference type="STRING" id="43700.ENSMALP00000014587"/>
<dbReference type="SUPFAM" id="SSF47986">
    <property type="entry name" value="DEATH domain"/>
    <property type="match status" value="2"/>
</dbReference>
<dbReference type="GO" id="GO:0042981">
    <property type="term" value="P:regulation of apoptotic process"/>
    <property type="evidence" value="ECO:0007669"/>
    <property type="project" value="InterPro"/>
</dbReference>
<dbReference type="Proteomes" id="UP000261600">
    <property type="component" value="Unplaced"/>
</dbReference>
<dbReference type="InterPro" id="IPR011029">
    <property type="entry name" value="DEATH-like_dom_sf"/>
</dbReference>
<dbReference type="Pfam" id="PF01335">
    <property type="entry name" value="DED"/>
    <property type="match status" value="2"/>
</dbReference>
<organism evidence="5 6">
    <name type="scientific">Monopterus albus</name>
    <name type="common">Swamp eel</name>
    <dbReference type="NCBI Taxonomy" id="43700"/>
    <lineage>
        <taxon>Eukaryota</taxon>
        <taxon>Metazoa</taxon>
        <taxon>Chordata</taxon>
        <taxon>Craniata</taxon>
        <taxon>Vertebrata</taxon>
        <taxon>Euteleostomi</taxon>
        <taxon>Actinopterygii</taxon>
        <taxon>Neopterygii</taxon>
        <taxon>Teleostei</taxon>
        <taxon>Neoteleostei</taxon>
        <taxon>Acanthomorphata</taxon>
        <taxon>Anabantaria</taxon>
        <taxon>Synbranchiformes</taxon>
        <taxon>Synbranchidae</taxon>
        <taxon>Monopterus</taxon>
    </lineage>
</organism>
<dbReference type="PROSITE" id="PS50168">
    <property type="entry name" value="DED"/>
    <property type="match status" value="2"/>
</dbReference>
<keyword evidence="2" id="KW-0053">Apoptosis</keyword>
<protein>
    <recommendedName>
        <fullName evidence="4">DED domain-containing protein</fullName>
    </recommendedName>
</protein>
<dbReference type="Gene3D" id="1.10.533.10">
    <property type="entry name" value="Death Domain, Fas"/>
    <property type="match status" value="2"/>
</dbReference>
<keyword evidence="3" id="KW-0677">Repeat</keyword>
<dbReference type="AlphaFoldDB" id="A0A3Q3JK63"/>
<accession>A0A3Q3JK63</accession>
<dbReference type="SMART" id="SM00031">
    <property type="entry name" value="DED"/>
    <property type="match status" value="2"/>
</dbReference>